<dbReference type="CDD" id="cd00085">
    <property type="entry name" value="HNHc"/>
    <property type="match status" value="1"/>
</dbReference>
<dbReference type="RefSeq" id="WP_260572763.1">
    <property type="nucleotide sequence ID" value="NZ_CP104205.1"/>
</dbReference>
<dbReference type="InterPro" id="IPR003615">
    <property type="entry name" value="HNH_nuc"/>
</dbReference>
<dbReference type="Proteomes" id="UP001059209">
    <property type="component" value="Chromosome"/>
</dbReference>
<organism evidence="2 3">
    <name type="scientific">Maribacter litopenaei</name>
    <dbReference type="NCBI Taxonomy" id="2976127"/>
    <lineage>
        <taxon>Bacteria</taxon>
        <taxon>Pseudomonadati</taxon>
        <taxon>Bacteroidota</taxon>
        <taxon>Flavobacteriia</taxon>
        <taxon>Flavobacteriales</taxon>
        <taxon>Flavobacteriaceae</taxon>
        <taxon>Maribacter</taxon>
    </lineage>
</organism>
<protein>
    <recommendedName>
        <fullName evidence="4">HNH endonuclease</fullName>
    </recommendedName>
</protein>
<reference evidence="2" key="1">
    <citation type="submission" date="2022-09" db="EMBL/GenBank/DDBJ databases">
        <title>Maribacter litopenaei sp. nov., isolated from the intestinal tract of the Pacific White Shrimp, Litopenaeus vannamei.</title>
        <authorList>
            <person name="Kim S.Y."/>
            <person name="Hwang C.Y."/>
        </authorList>
    </citation>
    <scope>NUCLEOTIDE SEQUENCE</scope>
    <source>
        <strain evidence="2">HL-LV01</strain>
    </source>
</reference>
<proteinExistence type="predicted"/>
<feature type="region of interest" description="Disordered" evidence="1">
    <location>
        <begin position="30"/>
        <end position="49"/>
    </location>
</feature>
<gene>
    <name evidence="2" type="ORF">NYZ99_19575</name>
</gene>
<keyword evidence="3" id="KW-1185">Reference proteome</keyword>
<evidence type="ECO:0008006" key="4">
    <source>
        <dbReference type="Google" id="ProtNLM"/>
    </source>
</evidence>
<sequence>MTTLVCILIAIALICFAILNDHKNTRKTNRFGIKGDSNDDGTTKNSSIKIDNPTVAKQKAREDIKYYETQRWIDETISFLDKKQSLEDLLILKEVAEINYGDLLNCFEWKFQRLEILWRDSYKCHKCGKRDLHNHVHHMQYIKNQLPWEIDGKYLQTLCRKCHVQVHKEQEIPIYSFSNGQKIKISNYFNVCRRCEGTGYIPQYSHIQNGVCFKCQGNSVDRTIFSDILNDHLKTNQKFKESLKRAKYKDFLRNIKTSEFAAKFCNVEAYEKKTDPSKWEDYADDDLPF</sequence>
<name>A0ABY5Y884_9FLAO</name>
<evidence type="ECO:0000313" key="2">
    <source>
        <dbReference type="EMBL" id="UWX54909.1"/>
    </source>
</evidence>
<evidence type="ECO:0000313" key="3">
    <source>
        <dbReference type="Proteomes" id="UP001059209"/>
    </source>
</evidence>
<dbReference type="EMBL" id="CP104205">
    <property type="protein sequence ID" value="UWX54909.1"/>
    <property type="molecule type" value="Genomic_DNA"/>
</dbReference>
<evidence type="ECO:0000256" key="1">
    <source>
        <dbReference type="SAM" id="MobiDB-lite"/>
    </source>
</evidence>
<accession>A0ABY5Y884</accession>